<feature type="non-terminal residue" evidence="2">
    <location>
        <position position="152"/>
    </location>
</feature>
<feature type="compositionally biased region" description="Basic residues" evidence="1">
    <location>
        <begin position="23"/>
        <end position="35"/>
    </location>
</feature>
<evidence type="ECO:0000256" key="1">
    <source>
        <dbReference type="SAM" id="MobiDB-lite"/>
    </source>
</evidence>
<gene>
    <name evidence="2" type="ORF">TrRE_jg4248</name>
</gene>
<evidence type="ECO:0000313" key="2">
    <source>
        <dbReference type="EMBL" id="GMH65790.1"/>
    </source>
</evidence>
<name>A0A9W7A9B6_9STRA</name>
<comment type="caution">
    <text evidence="2">The sequence shown here is derived from an EMBL/GenBank/DDBJ whole genome shotgun (WGS) entry which is preliminary data.</text>
</comment>
<feature type="compositionally biased region" description="Basic and acidic residues" evidence="1">
    <location>
        <begin position="44"/>
        <end position="56"/>
    </location>
</feature>
<keyword evidence="3" id="KW-1185">Reference proteome</keyword>
<feature type="compositionally biased region" description="Polar residues" evidence="1">
    <location>
        <begin position="58"/>
        <end position="76"/>
    </location>
</feature>
<dbReference type="AlphaFoldDB" id="A0A9W7A9B6"/>
<evidence type="ECO:0000313" key="3">
    <source>
        <dbReference type="Proteomes" id="UP001165082"/>
    </source>
</evidence>
<dbReference type="Proteomes" id="UP001165082">
    <property type="component" value="Unassembled WGS sequence"/>
</dbReference>
<reference evidence="2" key="1">
    <citation type="submission" date="2022-07" db="EMBL/GenBank/DDBJ databases">
        <title>Genome analysis of Parmales, a sister group of diatoms, reveals the evolutionary specialization of diatoms from phago-mixotrophs to photoautotrophs.</title>
        <authorList>
            <person name="Ban H."/>
            <person name="Sato S."/>
            <person name="Yoshikawa S."/>
            <person name="Kazumasa Y."/>
            <person name="Nakamura Y."/>
            <person name="Ichinomiya M."/>
            <person name="Saitoh K."/>
            <person name="Sato N."/>
            <person name="Blanc-Mathieu R."/>
            <person name="Endo H."/>
            <person name="Kuwata A."/>
            <person name="Ogata H."/>
        </authorList>
    </citation>
    <scope>NUCLEOTIDE SEQUENCE</scope>
</reference>
<sequence length="152" mass="17048">MKMQRLSISSDDSKHKTASRSSRSPRRSTVKRRRSSSWCSETPYSKDRRRSSEIDGNKGNSTQTNQGHGNNIPRNSRSFDDLYFLEGFLADMEFLDSFVVSSGSEHKFVKSSVSSRSSSSNDTDMQGELKYVEQMSALSSAATHFEGQRGRG</sequence>
<proteinExistence type="predicted"/>
<feature type="region of interest" description="Disordered" evidence="1">
    <location>
        <begin position="1"/>
        <end position="77"/>
    </location>
</feature>
<organism evidence="2 3">
    <name type="scientific">Triparma retinervis</name>
    <dbReference type="NCBI Taxonomy" id="2557542"/>
    <lineage>
        <taxon>Eukaryota</taxon>
        <taxon>Sar</taxon>
        <taxon>Stramenopiles</taxon>
        <taxon>Ochrophyta</taxon>
        <taxon>Bolidophyceae</taxon>
        <taxon>Parmales</taxon>
        <taxon>Triparmaceae</taxon>
        <taxon>Triparma</taxon>
    </lineage>
</organism>
<dbReference type="EMBL" id="BRXZ01003969">
    <property type="protein sequence ID" value="GMH65790.1"/>
    <property type="molecule type" value="Genomic_DNA"/>
</dbReference>
<feature type="compositionally biased region" description="Polar residues" evidence="1">
    <location>
        <begin position="1"/>
        <end position="10"/>
    </location>
</feature>
<protein>
    <submittedName>
        <fullName evidence="2">Uncharacterized protein</fullName>
    </submittedName>
</protein>
<accession>A0A9W7A9B6</accession>